<evidence type="ECO:0000313" key="2">
    <source>
        <dbReference type="EMBL" id="SFN12086.1"/>
    </source>
</evidence>
<dbReference type="STRING" id="1367852.SAMN05216516_102457"/>
<dbReference type="NCBIfam" id="TIGR02521">
    <property type="entry name" value="type_IV_pilW"/>
    <property type="match status" value="1"/>
</dbReference>
<organism evidence="2 3">
    <name type="scientific">Izhakiella capsodis</name>
    <dbReference type="NCBI Taxonomy" id="1367852"/>
    <lineage>
        <taxon>Bacteria</taxon>
        <taxon>Pseudomonadati</taxon>
        <taxon>Pseudomonadota</taxon>
        <taxon>Gammaproteobacteria</taxon>
        <taxon>Enterobacterales</taxon>
        <taxon>Erwiniaceae</taxon>
        <taxon>Izhakiella</taxon>
    </lineage>
</organism>
<dbReference type="Pfam" id="PF13431">
    <property type="entry name" value="TPR_17"/>
    <property type="match status" value="1"/>
</dbReference>
<dbReference type="AlphaFoldDB" id="A0A1I4WFX8"/>
<dbReference type="InterPro" id="IPR013360">
    <property type="entry name" value="Pilus_4_PilW"/>
</dbReference>
<dbReference type="OrthoDB" id="9814042at2"/>
<dbReference type="Gene3D" id="1.25.40.10">
    <property type="entry name" value="Tetratricopeptide repeat domain"/>
    <property type="match status" value="1"/>
</dbReference>
<evidence type="ECO:0000313" key="3">
    <source>
        <dbReference type="Proteomes" id="UP000242222"/>
    </source>
</evidence>
<protein>
    <submittedName>
        <fullName evidence="2">Type IV pilus assembly protein PilF</fullName>
    </submittedName>
</protein>
<keyword evidence="3" id="KW-1185">Reference proteome</keyword>
<dbReference type="InterPro" id="IPR011990">
    <property type="entry name" value="TPR-like_helical_dom_sf"/>
</dbReference>
<dbReference type="InterPro" id="IPR019734">
    <property type="entry name" value="TPR_rpt"/>
</dbReference>
<name>A0A1I4WFX8_9GAMM</name>
<dbReference type="SUPFAM" id="SSF48452">
    <property type="entry name" value="TPR-like"/>
    <property type="match status" value="1"/>
</dbReference>
<dbReference type="PROSITE" id="PS50005">
    <property type="entry name" value="TPR"/>
    <property type="match status" value="1"/>
</dbReference>
<keyword evidence="1" id="KW-0802">TPR repeat</keyword>
<evidence type="ECO:0000256" key="1">
    <source>
        <dbReference type="PROSITE-ProRule" id="PRU00339"/>
    </source>
</evidence>
<sequence>MRKEIQGLILLCAMLNGCQHSEQRKALAETRLQLGLALMLRNSLSAAALNLDEAERLSPGDYRVQLAQARYAQLQGNTRLAEMRYRKLLKIAPFNGYVLNNYGAFLCRLGQYEAAQQQFTAALQSAQMGARADSYDNAGYCYLKAQKLALARQAFAKAVKADVNKGSLMLAEASQRFNQGDFEQSRLLLDIYQRQAPATAESLWLQIRFAALAGRSRDVQRYAVQLAQGFPQSLQYQQYLANEY</sequence>
<dbReference type="Proteomes" id="UP000242222">
    <property type="component" value="Unassembled WGS sequence"/>
</dbReference>
<gene>
    <name evidence="2" type="ORF">SAMN05216516_102457</name>
</gene>
<proteinExistence type="predicted"/>
<accession>A0A1I4WFX8</accession>
<dbReference type="EMBL" id="FOVC01000002">
    <property type="protein sequence ID" value="SFN12086.1"/>
    <property type="molecule type" value="Genomic_DNA"/>
</dbReference>
<reference evidence="3" key="1">
    <citation type="submission" date="2016-10" db="EMBL/GenBank/DDBJ databases">
        <authorList>
            <person name="Varghese N."/>
            <person name="Submissions S."/>
        </authorList>
    </citation>
    <scope>NUCLEOTIDE SEQUENCE [LARGE SCALE GENOMIC DNA]</scope>
    <source>
        <strain evidence="3">N6PO6</strain>
    </source>
</reference>
<dbReference type="RefSeq" id="WP_092875998.1">
    <property type="nucleotide sequence ID" value="NZ_FOVC01000002.1"/>
</dbReference>
<dbReference type="SMART" id="SM00028">
    <property type="entry name" value="TPR"/>
    <property type="match status" value="4"/>
</dbReference>
<feature type="repeat" description="TPR" evidence="1">
    <location>
        <begin position="132"/>
        <end position="165"/>
    </location>
</feature>